<keyword evidence="2" id="KW-1185">Reference proteome</keyword>
<dbReference type="HOGENOM" id="CLU_090931_4_0_1"/>
<evidence type="ECO:0000313" key="2">
    <source>
        <dbReference type="Proteomes" id="UP000013827"/>
    </source>
</evidence>
<sequence length="216" mass="22543">MRISTAVLRRSEFAEQRWANGLGVTREIAVDRTPDAAHHAQNAAPFRWRLSMADLAAPGGPFSMLHGIDRSLTLLEGTGVTLAVDGAAPVALEINSPFAFPGDVKTDCNVGSATGRDLNAMWDRSRCTASVNVVTAPTAVDFPVESAVAFAVALADEASLAISGNDSGADCIPTLLAKEDAMRMDVDSVGKDAAGSATRSLQVLSGTVYVAFFCAE</sequence>
<dbReference type="InterPro" id="IPR014710">
    <property type="entry name" value="RmlC-like_jellyroll"/>
</dbReference>
<dbReference type="PaxDb" id="2903-EOD15312"/>
<evidence type="ECO:0000313" key="1">
    <source>
        <dbReference type="EnsemblProtists" id="EOD15312"/>
    </source>
</evidence>
<dbReference type="AlphaFoldDB" id="A0A0D3IVM7"/>
<protein>
    <recommendedName>
        <fullName evidence="3">HutD family protein</fullName>
    </recommendedName>
</protein>
<dbReference type="Proteomes" id="UP000013827">
    <property type="component" value="Unassembled WGS sequence"/>
</dbReference>
<organism evidence="1 2">
    <name type="scientific">Emiliania huxleyi (strain CCMP1516)</name>
    <dbReference type="NCBI Taxonomy" id="280463"/>
    <lineage>
        <taxon>Eukaryota</taxon>
        <taxon>Haptista</taxon>
        <taxon>Haptophyta</taxon>
        <taxon>Prymnesiophyceae</taxon>
        <taxon>Isochrysidales</taxon>
        <taxon>Noelaerhabdaceae</taxon>
        <taxon>Emiliania</taxon>
    </lineage>
</organism>
<dbReference type="KEGG" id="ehx:EMIHUDRAFT_211464"/>
<proteinExistence type="predicted"/>
<evidence type="ECO:0008006" key="3">
    <source>
        <dbReference type="Google" id="ProtNLM"/>
    </source>
</evidence>
<dbReference type="SUPFAM" id="SSF51182">
    <property type="entry name" value="RmlC-like cupins"/>
    <property type="match status" value="1"/>
</dbReference>
<dbReference type="EnsemblProtists" id="EOD15312">
    <property type="protein sequence ID" value="EOD15312"/>
    <property type="gene ID" value="EMIHUDRAFT_211464"/>
</dbReference>
<dbReference type="PANTHER" id="PTHR37943:SF1">
    <property type="entry name" value="PROTEIN VES"/>
    <property type="match status" value="1"/>
</dbReference>
<dbReference type="Pfam" id="PF05962">
    <property type="entry name" value="HutD"/>
    <property type="match status" value="1"/>
</dbReference>
<dbReference type="InterPro" id="IPR010282">
    <property type="entry name" value="Uncharacterised_HutD/Ves"/>
</dbReference>
<reference evidence="1" key="2">
    <citation type="submission" date="2024-10" db="UniProtKB">
        <authorList>
            <consortium name="EnsemblProtists"/>
        </authorList>
    </citation>
    <scope>IDENTIFICATION</scope>
</reference>
<reference evidence="2" key="1">
    <citation type="journal article" date="2013" name="Nature">
        <title>Pan genome of the phytoplankton Emiliania underpins its global distribution.</title>
        <authorList>
            <person name="Read B.A."/>
            <person name="Kegel J."/>
            <person name="Klute M.J."/>
            <person name="Kuo A."/>
            <person name="Lefebvre S.C."/>
            <person name="Maumus F."/>
            <person name="Mayer C."/>
            <person name="Miller J."/>
            <person name="Monier A."/>
            <person name="Salamov A."/>
            <person name="Young J."/>
            <person name="Aguilar M."/>
            <person name="Claverie J.M."/>
            <person name="Frickenhaus S."/>
            <person name="Gonzalez K."/>
            <person name="Herman E.K."/>
            <person name="Lin Y.C."/>
            <person name="Napier J."/>
            <person name="Ogata H."/>
            <person name="Sarno A.F."/>
            <person name="Shmutz J."/>
            <person name="Schroeder D."/>
            <person name="de Vargas C."/>
            <person name="Verret F."/>
            <person name="von Dassow P."/>
            <person name="Valentin K."/>
            <person name="Van de Peer Y."/>
            <person name="Wheeler G."/>
            <person name="Dacks J.B."/>
            <person name="Delwiche C.F."/>
            <person name="Dyhrman S.T."/>
            <person name="Glockner G."/>
            <person name="John U."/>
            <person name="Richards T."/>
            <person name="Worden A.Z."/>
            <person name="Zhang X."/>
            <person name="Grigoriev I.V."/>
            <person name="Allen A.E."/>
            <person name="Bidle K."/>
            <person name="Borodovsky M."/>
            <person name="Bowler C."/>
            <person name="Brownlee C."/>
            <person name="Cock J.M."/>
            <person name="Elias M."/>
            <person name="Gladyshev V.N."/>
            <person name="Groth M."/>
            <person name="Guda C."/>
            <person name="Hadaegh A."/>
            <person name="Iglesias-Rodriguez M.D."/>
            <person name="Jenkins J."/>
            <person name="Jones B.M."/>
            <person name="Lawson T."/>
            <person name="Leese F."/>
            <person name="Lindquist E."/>
            <person name="Lobanov A."/>
            <person name="Lomsadze A."/>
            <person name="Malik S.B."/>
            <person name="Marsh M.E."/>
            <person name="Mackinder L."/>
            <person name="Mock T."/>
            <person name="Mueller-Roeber B."/>
            <person name="Pagarete A."/>
            <person name="Parker M."/>
            <person name="Probert I."/>
            <person name="Quesneville H."/>
            <person name="Raines C."/>
            <person name="Rensing S.A."/>
            <person name="Riano-Pachon D.M."/>
            <person name="Richier S."/>
            <person name="Rokitta S."/>
            <person name="Shiraiwa Y."/>
            <person name="Soanes D.M."/>
            <person name="van der Giezen M."/>
            <person name="Wahlund T.M."/>
            <person name="Williams B."/>
            <person name="Wilson W."/>
            <person name="Wolfe G."/>
            <person name="Wurch L.L."/>
        </authorList>
    </citation>
    <scope>NUCLEOTIDE SEQUENCE</scope>
</reference>
<name>A0A0D3IVM7_EMIH1</name>
<dbReference type="GeneID" id="17261458"/>
<dbReference type="Gene3D" id="2.60.120.10">
    <property type="entry name" value="Jelly Rolls"/>
    <property type="match status" value="1"/>
</dbReference>
<dbReference type="InterPro" id="IPR011051">
    <property type="entry name" value="RmlC_Cupin_sf"/>
</dbReference>
<accession>A0A0D3IVM7</accession>
<dbReference type="RefSeq" id="XP_005767741.1">
    <property type="nucleotide sequence ID" value="XM_005767684.1"/>
</dbReference>
<dbReference type="PANTHER" id="PTHR37943">
    <property type="entry name" value="PROTEIN VES"/>
    <property type="match status" value="1"/>
</dbReference>